<gene>
    <name evidence="1" type="ORF">PPG34_04970</name>
</gene>
<dbReference type="RefSeq" id="WP_313832040.1">
    <property type="nucleotide sequence ID" value="NZ_JAQOUE010000001.1"/>
</dbReference>
<sequence length="76" mass="8574">MSDAVSFQQINKILELTDELEINREWVEIPLGAESPGVVRKLSNGKLEIVVDADEPFEDWLGSLESKIREVFDVDA</sequence>
<proteinExistence type="predicted"/>
<dbReference type="Proteomes" id="UP001250932">
    <property type="component" value="Unassembled WGS sequence"/>
</dbReference>
<protein>
    <submittedName>
        <fullName evidence="1">Uncharacterized protein</fullName>
    </submittedName>
</protein>
<organism evidence="1 2">
    <name type="scientific">Candidatus Nitronereus thalassa</name>
    <dbReference type="NCBI Taxonomy" id="3020898"/>
    <lineage>
        <taxon>Bacteria</taxon>
        <taxon>Pseudomonadati</taxon>
        <taxon>Nitrospirota</taxon>
        <taxon>Nitrospiria</taxon>
        <taxon>Nitrospirales</taxon>
        <taxon>Nitrospiraceae</taxon>
        <taxon>Candidatus Nitronereus</taxon>
    </lineage>
</organism>
<comment type="caution">
    <text evidence="1">The sequence shown here is derived from an EMBL/GenBank/DDBJ whole genome shotgun (WGS) entry which is preliminary data.</text>
</comment>
<evidence type="ECO:0000313" key="2">
    <source>
        <dbReference type="Proteomes" id="UP001250932"/>
    </source>
</evidence>
<evidence type="ECO:0000313" key="1">
    <source>
        <dbReference type="EMBL" id="MDT7041692.1"/>
    </source>
</evidence>
<name>A0ABU3K5Q3_9BACT</name>
<dbReference type="EMBL" id="JAQOUE010000001">
    <property type="protein sequence ID" value="MDT7041692.1"/>
    <property type="molecule type" value="Genomic_DNA"/>
</dbReference>
<keyword evidence="2" id="KW-1185">Reference proteome</keyword>
<reference evidence="1 2" key="1">
    <citation type="journal article" date="2023" name="ISME J.">
        <title>Cultivation and genomic characterization of novel and ubiquitous marine nitrite-oxidizing bacteria from the Nitrospirales.</title>
        <authorList>
            <person name="Mueller A.J."/>
            <person name="Daebeler A."/>
            <person name="Herbold C.W."/>
            <person name="Kirkegaard R.H."/>
            <person name="Daims H."/>
        </authorList>
    </citation>
    <scope>NUCLEOTIDE SEQUENCE [LARGE SCALE GENOMIC DNA]</scope>
    <source>
        <strain evidence="1 2">EB</strain>
    </source>
</reference>
<accession>A0ABU3K5Q3</accession>